<sequence length="86" mass="8990">MMKEWDQFQNHGMEFAKKVSPSTPPIATGYEAEAGPLNETRDFQSPRDVDGHGTHTASTVGGRRVSNASAIGGFAKGTATGGAPNV</sequence>
<keyword evidence="6" id="KW-1185">Reference proteome</keyword>
<dbReference type="AlphaFoldDB" id="A0AAN8YM32"/>
<comment type="similarity">
    <text evidence="1 3">Belongs to the peptidase S8 family.</text>
</comment>
<evidence type="ECO:0000256" key="4">
    <source>
        <dbReference type="SAM" id="MobiDB-lite"/>
    </source>
</evidence>
<evidence type="ECO:0008006" key="7">
    <source>
        <dbReference type="Google" id="ProtNLM"/>
    </source>
</evidence>
<reference evidence="5 6" key="1">
    <citation type="submission" date="2024-02" db="EMBL/GenBank/DDBJ databases">
        <title>de novo genome assembly of Solanum bulbocastanum strain 11H21.</title>
        <authorList>
            <person name="Hosaka A.J."/>
        </authorList>
    </citation>
    <scope>NUCLEOTIDE SEQUENCE [LARGE SCALE GENOMIC DNA]</scope>
    <source>
        <tissue evidence="5">Young leaves</tissue>
    </source>
</reference>
<evidence type="ECO:0000313" key="6">
    <source>
        <dbReference type="Proteomes" id="UP001371456"/>
    </source>
</evidence>
<organism evidence="5 6">
    <name type="scientific">Solanum bulbocastanum</name>
    <name type="common">Wild potato</name>
    <dbReference type="NCBI Taxonomy" id="147425"/>
    <lineage>
        <taxon>Eukaryota</taxon>
        <taxon>Viridiplantae</taxon>
        <taxon>Streptophyta</taxon>
        <taxon>Embryophyta</taxon>
        <taxon>Tracheophyta</taxon>
        <taxon>Spermatophyta</taxon>
        <taxon>Magnoliopsida</taxon>
        <taxon>eudicotyledons</taxon>
        <taxon>Gunneridae</taxon>
        <taxon>Pentapetalae</taxon>
        <taxon>asterids</taxon>
        <taxon>lamiids</taxon>
        <taxon>Solanales</taxon>
        <taxon>Solanaceae</taxon>
        <taxon>Solanoideae</taxon>
        <taxon>Solaneae</taxon>
        <taxon>Solanum</taxon>
    </lineage>
</organism>
<evidence type="ECO:0000313" key="5">
    <source>
        <dbReference type="EMBL" id="KAK6797232.1"/>
    </source>
</evidence>
<evidence type="ECO:0000256" key="2">
    <source>
        <dbReference type="ARBA" id="ARBA00022729"/>
    </source>
</evidence>
<dbReference type="Proteomes" id="UP001371456">
    <property type="component" value="Unassembled WGS sequence"/>
</dbReference>
<comment type="caution">
    <text evidence="5">The sequence shown here is derived from an EMBL/GenBank/DDBJ whole genome shotgun (WGS) entry which is preliminary data.</text>
</comment>
<keyword evidence="2" id="KW-0732">Signal</keyword>
<dbReference type="GO" id="GO:0004252">
    <property type="term" value="F:serine-type endopeptidase activity"/>
    <property type="evidence" value="ECO:0007669"/>
    <property type="project" value="InterPro"/>
</dbReference>
<proteinExistence type="inferred from homology"/>
<comment type="caution">
    <text evidence="3">Lacks conserved residue(s) required for the propagation of feature annotation.</text>
</comment>
<dbReference type="GO" id="GO:0006508">
    <property type="term" value="P:proteolysis"/>
    <property type="evidence" value="ECO:0007669"/>
    <property type="project" value="InterPro"/>
</dbReference>
<dbReference type="EMBL" id="JBANQN010000002">
    <property type="protein sequence ID" value="KAK6797232.1"/>
    <property type="molecule type" value="Genomic_DNA"/>
</dbReference>
<name>A0AAN8YM32_SOLBU</name>
<dbReference type="SUPFAM" id="SSF52743">
    <property type="entry name" value="Subtilisin-like"/>
    <property type="match status" value="1"/>
</dbReference>
<evidence type="ECO:0000256" key="1">
    <source>
        <dbReference type="ARBA" id="ARBA00011073"/>
    </source>
</evidence>
<gene>
    <name evidence="5" type="ORF">RDI58_004934</name>
</gene>
<dbReference type="Gene3D" id="3.40.50.200">
    <property type="entry name" value="Peptidase S8/S53 domain"/>
    <property type="match status" value="1"/>
</dbReference>
<evidence type="ECO:0000256" key="3">
    <source>
        <dbReference type="PROSITE-ProRule" id="PRU01240"/>
    </source>
</evidence>
<feature type="region of interest" description="Disordered" evidence="4">
    <location>
        <begin position="1"/>
        <end position="64"/>
    </location>
</feature>
<protein>
    <recommendedName>
        <fullName evidence="7">Peptidase S8/S53 domain-containing protein</fullName>
    </recommendedName>
</protein>
<dbReference type="PROSITE" id="PS51892">
    <property type="entry name" value="SUBTILASE"/>
    <property type="match status" value="1"/>
</dbReference>
<feature type="compositionally biased region" description="Basic and acidic residues" evidence="4">
    <location>
        <begin position="39"/>
        <end position="53"/>
    </location>
</feature>
<dbReference type="PANTHER" id="PTHR10795">
    <property type="entry name" value="PROPROTEIN CONVERTASE SUBTILISIN/KEXIN"/>
    <property type="match status" value="1"/>
</dbReference>
<dbReference type="InterPro" id="IPR045051">
    <property type="entry name" value="SBT"/>
</dbReference>
<dbReference type="InterPro" id="IPR036852">
    <property type="entry name" value="Peptidase_S8/S53_dom_sf"/>
</dbReference>
<accession>A0AAN8YM32</accession>